<dbReference type="InterPro" id="IPR050157">
    <property type="entry name" value="PSI_iron-sulfur_center"/>
</dbReference>
<dbReference type="InterPro" id="IPR045854">
    <property type="entry name" value="NO2/SO3_Rdtase_4Fe4S_sf"/>
</dbReference>
<keyword evidence="2" id="KW-0479">Metal-binding</keyword>
<dbReference type="Gene3D" id="3.30.70.20">
    <property type="match status" value="1"/>
</dbReference>
<gene>
    <name evidence="6" type="ORF">FAK_10480</name>
</gene>
<dbReference type="Pfam" id="PF00037">
    <property type="entry name" value="Fer4"/>
    <property type="match status" value="2"/>
</dbReference>
<dbReference type="InterPro" id="IPR006066">
    <property type="entry name" value="NO2/SO3_Rdtase_FeS/sirohaem_BS"/>
</dbReference>
<dbReference type="Pfam" id="PF08369">
    <property type="entry name" value="PCP_red"/>
    <property type="match status" value="1"/>
</dbReference>
<evidence type="ECO:0000256" key="4">
    <source>
        <dbReference type="ARBA" id="ARBA00023014"/>
    </source>
</evidence>
<dbReference type="KEGG" id="dmp:FAK_10480"/>
<dbReference type="InterPro" id="IPR017900">
    <property type="entry name" value="4Fe4S_Fe_S_CS"/>
</dbReference>
<name>A0AAU9EYW6_9BACT</name>
<evidence type="ECO:0000259" key="5">
    <source>
        <dbReference type="PROSITE" id="PS51379"/>
    </source>
</evidence>
<proteinExistence type="predicted"/>
<dbReference type="SUPFAM" id="SSF54862">
    <property type="entry name" value="4Fe-4S ferredoxins"/>
    <property type="match status" value="1"/>
</dbReference>
<dbReference type="GO" id="GO:0015995">
    <property type="term" value="P:chlorophyll biosynthetic process"/>
    <property type="evidence" value="ECO:0007669"/>
    <property type="project" value="InterPro"/>
</dbReference>
<dbReference type="PROSITE" id="PS00365">
    <property type="entry name" value="NIR_SIR"/>
    <property type="match status" value="1"/>
</dbReference>
<dbReference type="SUPFAM" id="SSF56014">
    <property type="entry name" value="Nitrite and sulphite reductase 4Fe-4S domain-like"/>
    <property type="match status" value="1"/>
</dbReference>
<keyword evidence="1" id="KW-0004">4Fe-4S</keyword>
<dbReference type="InterPro" id="IPR017896">
    <property type="entry name" value="4Fe4S_Fe-S-bd"/>
</dbReference>
<dbReference type="PROSITE" id="PS51379">
    <property type="entry name" value="4FE4S_FER_2"/>
    <property type="match status" value="2"/>
</dbReference>
<dbReference type="PANTHER" id="PTHR24960">
    <property type="entry name" value="PHOTOSYSTEM I IRON-SULFUR CENTER-RELATED"/>
    <property type="match status" value="1"/>
</dbReference>
<dbReference type="GO" id="GO:0020037">
    <property type="term" value="F:heme binding"/>
    <property type="evidence" value="ECO:0007669"/>
    <property type="project" value="InterPro"/>
</dbReference>
<dbReference type="GO" id="GO:0016491">
    <property type="term" value="F:oxidoreductase activity"/>
    <property type="evidence" value="ECO:0007669"/>
    <property type="project" value="InterPro"/>
</dbReference>
<sequence length="281" mass="30057">MAERGGMDWAPEAARALKGVPLVVRALARRKVEQRVRGEGRELVSLADFAAAEARFRAAMGGKSEKELAQLLPSENRPGAQMVVLESCRAQLSGCPNALVDTEPWRAALEQWLADEQVSERLRAKVAGDQVLFHHKLRLSLSGCPNGCSRPQIADLALVGSVRPSFDPDACTVCGQCAAACPDGAIAVDEAVSWDRDLCLGCLGCAASCPSEAVRLAQPQMRLMMGGKLGRHPHLAVETARVDGPEQAVALVAASVDDYIDNAPQGERFAAWWAAKHKEGE</sequence>
<dbReference type="GO" id="GO:0046872">
    <property type="term" value="F:metal ion binding"/>
    <property type="evidence" value="ECO:0007669"/>
    <property type="project" value="UniProtKB-KW"/>
</dbReference>
<organism evidence="6 7">
    <name type="scientific">Desulfoferula mesophila</name>
    <dbReference type="NCBI Taxonomy" id="3058419"/>
    <lineage>
        <taxon>Bacteria</taxon>
        <taxon>Pseudomonadati</taxon>
        <taxon>Thermodesulfobacteriota</taxon>
        <taxon>Desulfarculia</taxon>
        <taxon>Desulfarculales</taxon>
        <taxon>Desulfarculaceae</taxon>
        <taxon>Desulfoferula</taxon>
    </lineage>
</organism>
<dbReference type="Gene3D" id="1.10.8.550">
    <property type="entry name" value="Proto-chlorophyllide reductase 57 kD subunit B"/>
    <property type="match status" value="1"/>
</dbReference>
<dbReference type="PROSITE" id="PS00198">
    <property type="entry name" value="4FE4S_FER_1"/>
    <property type="match status" value="2"/>
</dbReference>
<evidence type="ECO:0000313" key="7">
    <source>
        <dbReference type="Proteomes" id="UP001366166"/>
    </source>
</evidence>
<accession>A0AAU9EYW6</accession>
<feature type="domain" description="4Fe-4S ferredoxin-type" evidence="5">
    <location>
        <begin position="162"/>
        <end position="191"/>
    </location>
</feature>
<evidence type="ECO:0000313" key="6">
    <source>
        <dbReference type="EMBL" id="BEQ13982.1"/>
    </source>
</evidence>
<dbReference type="RefSeq" id="WP_338605709.1">
    <property type="nucleotide sequence ID" value="NZ_AP028679.1"/>
</dbReference>
<reference evidence="7" key="1">
    <citation type="journal article" date="2023" name="Arch. Microbiol.">
        <title>Desulfoferula mesophilus gen. nov. sp. nov., a mesophilic sulfate-reducing bacterium isolated from a brackish lake sediment.</title>
        <authorList>
            <person name="Watanabe T."/>
            <person name="Yabe T."/>
            <person name="Tsuji J.M."/>
            <person name="Fukui M."/>
        </authorList>
    </citation>
    <scope>NUCLEOTIDE SEQUENCE [LARGE SCALE GENOMIC DNA]</scope>
    <source>
        <strain evidence="7">12FAK</strain>
    </source>
</reference>
<feature type="domain" description="4Fe-4S ferredoxin-type" evidence="5">
    <location>
        <begin position="192"/>
        <end position="219"/>
    </location>
</feature>
<evidence type="ECO:0000256" key="3">
    <source>
        <dbReference type="ARBA" id="ARBA00023004"/>
    </source>
</evidence>
<dbReference type="AlphaFoldDB" id="A0AAU9EYW6"/>
<dbReference type="Proteomes" id="UP001366166">
    <property type="component" value="Chromosome"/>
</dbReference>
<keyword evidence="3" id="KW-0408">Iron</keyword>
<dbReference type="EMBL" id="AP028679">
    <property type="protein sequence ID" value="BEQ13982.1"/>
    <property type="molecule type" value="Genomic_DNA"/>
</dbReference>
<evidence type="ECO:0000256" key="2">
    <source>
        <dbReference type="ARBA" id="ARBA00022723"/>
    </source>
</evidence>
<evidence type="ECO:0000256" key="1">
    <source>
        <dbReference type="ARBA" id="ARBA00022485"/>
    </source>
</evidence>
<dbReference type="InterPro" id="IPR013580">
    <property type="entry name" value="LI-POR_suB-like_C"/>
</dbReference>
<dbReference type="Gene3D" id="3.30.413.10">
    <property type="entry name" value="Sulfite Reductase Hemoprotein, domain 1"/>
    <property type="match status" value="1"/>
</dbReference>
<keyword evidence="7" id="KW-1185">Reference proteome</keyword>
<protein>
    <recommendedName>
        <fullName evidence="5">4Fe-4S ferredoxin-type domain-containing protein</fullName>
    </recommendedName>
</protein>
<dbReference type="GO" id="GO:0015979">
    <property type="term" value="P:photosynthesis"/>
    <property type="evidence" value="ECO:0007669"/>
    <property type="project" value="InterPro"/>
</dbReference>
<dbReference type="InterPro" id="IPR042298">
    <property type="entry name" value="P-CP_red_C"/>
</dbReference>
<dbReference type="InterPro" id="IPR006067">
    <property type="entry name" value="NO2/SO3_Rdtase_4Fe4S_dom"/>
</dbReference>
<keyword evidence="4" id="KW-0411">Iron-sulfur</keyword>
<dbReference type="PANTHER" id="PTHR24960:SF80">
    <property type="entry name" value="FERREDOXIN"/>
    <property type="match status" value="1"/>
</dbReference>
<dbReference type="GO" id="GO:0051539">
    <property type="term" value="F:4 iron, 4 sulfur cluster binding"/>
    <property type="evidence" value="ECO:0007669"/>
    <property type="project" value="UniProtKB-KW"/>
</dbReference>
<dbReference type="Pfam" id="PF01077">
    <property type="entry name" value="NIR_SIR"/>
    <property type="match status" value="1"/>
</dbReference>